<dbReference type="EMBL" id="MZMT01000053">
    <property type="protein sequence ID" value="PIO41883.1"/>
    <property type="molecule type" value="Genomic_DNA"/>
</dbReference>
<organism evidence="2 3">
    <name type="scientific">Phyllobacterium zundukense</name>
    <dbReference type="NCBI Taxonomy" id="1867719"/>
    <lineage>
        <taxon>Bacteria</taxon>
        <taxon>Pseudomonadati</taxon>
        <taxon>Pseudomonadota</taxon>
        <taxon>Alphaproteobacteria</taxon>
        <taxon>Hyphomicrobiales</taxon>
        <taxon>Phyllobacteriaceae</taxon>
        <taxon>Phyllobacterium</taxon>
    </lineage>
</organism>
<evidence type="ECO:0000313" key="3">
    <source>
        <dbReference type="Proteomes" id="UP000232163"/>
    </source>
</evidence>
<dbReference type="AlphaFoldDB" id="A0A2N9VQW5"/>
<dbReference type="RefSeq" id="WP_099999645.1">
    <property type="nucleotide sequence ID" value="NZ_CP017940.1"/>
</dbReference>
<comment type="caution">
    <text evidence="2">The sequence shown here is derived from an EMBL/GenBank/DDBJ whole genome shotgun (WGS) entry which is preliminary data.</text>
</comment>
<dbReference type="Pfam" id="PF01850">
    <property type="entry name" value="PIN"/>
    <property type="match status" value="1"/>
</dbReference>
<dbReference type="Gene3D" id="3.40.50.1010">
    <property type="entry name" value="5'-nuclease"/>
    <property type="match status" value="1"/>
</dbReference>
<dbReference type="InterPro" id="IPR002716">
    <property type="entry name" value="PIN_dom"/>
</dbReference>
<gene>
    <name evidence="2" type="ORF">B5P45_22685</name>
</gene>
<dbReference type="InterPro" id="IPR029060">
    <property type="entry name" value="PIN-like_dom_sf"/>
</dbReference>
<dbReference type="SUPFAM" id="SSF88723">
    <property type="entry name" value="PIN domain-like"/>
    <property type="match status" value="1"/>
</dbReference>
<dbReference type="OrthoDB" id="286092at2"/>
<dbReference type="CDD" id="cd18682">
    <property type="entry name" value="PIN_VapC-like"/>
    <property type="match status" value="1"/>
</dbReference>
<dbReference type="Proteomes" id="UP000232163">
    <property type="component" value="Unassembled WGS sequence"/>
</dbReference>
<accession>A0A2N9VQW5</accession>
<proteinExistence type="predicted"/>
<reference evidence="2 3" key="1">
    <citation type="journal article" date="2017" name="Int J Environ Stud">
        <title>Does the Miocene-Pliocene relict legume Oxytropis triphylla form nitrogen-fixing nodules with a combination of bacterial strains?</title>
        <authorList>
            <person name="Safronova V."/>
            <person name="Belimov A."/>
            <person name="Sazanova A."/>
            <person name="Kuznetsova I."/>
            <person name="Popova J."/>
            <person name="Andronov E."/>
            <person name="Verkhozina A."/>
            <person name="Tikhonovich I."/>
        </authorList>
    </citation>
    <scope>NUCLEOTIDE SEQUENCE [LARGE SCALE GENOMIC DNA]</scope>
    <source>
        <strain evidence="2 3">Tri-38</strain>
    </source>
</reference>
<protein>
    <recommendedName>
        <fullName evidence="1">PIN domain-containing protein</fullName>
    </recommendedName>
</protein>
<evidence type="ECO:0000313" key="2">
    <source>
        <dbReference type="EMBL" id="PIO41883.1"/>
    </source>
</evidence>
<keyword evidence="3" id="KW-1185">Reference proteome</keyword>
<evidence type="ECO:0000259" key="1">
    <source>
        <dbReference type="Pfam" id="PF01850"/>
    </source>
</evidence>
<feature type="domain" description="PIN" evidence="1">
    <location>
        <begin position="5"/>
        <end position="115"/>
    </location>
</feature>
<sequence length="127" mass="13513">MSARILDSSVLMAILLGELGQERASALAEGGLMSSVNLAEVMTKCIEFAFSEDVALSYFHASNITVLDFNHTLAVAAGELQRKAPRGVLSLGDRACIATALHHQGTAVTADRIWSTLDLGCPVELIR</sequence>
<name>A0A2N9VQW5_9HYPH</name>